<proteinExistence type="predicted"/>
<reference evidence="5" key="1">
    <citation type="submission" date="2021-01" db="EMBL/GenBank/DDBJ databases">
        <title>Modified the classification status of verrucomicrobia.</title>
        <authorList>
            <person name="Feng X."/>
        </authorList>
    </citation>
    <scope>NUCLEOTIDE SEQUENCE</scope>
    <source>
        <strain evidence="5">KCTC 13126</strain>
    </source>
</reference>
<evidence type="ECO:0000313" key="5">
    <source>
        <dbReference type="EMBL" id="MBK1877463.1"/>
    </source>
</evidence>
<keyword evidence="2" id="KW-0238">DNA-binding</keyword>
<dbReference type="Pfam" id="PF12833">
    <property type="entry name" value="HTH_18"/>
    <property type="match status" value="1"/>
</dbReference>
<dbReference type="AlphaFoldDB" id="A0A934VRB9"/>
<dbReference type="PANTHER" id="PTHR43280:SF2">
    <property type="entry name" value="HTH-TYPE TRANSCRIPTIONAL REGULATOR EXSA"/>
    <property type="match status" value="1"/>
</dbReference>
<dbReference type="InterPro" id="IPR054015">
    <property type="entry name" value="ExsA-like_N"/>
</dbReference>
<dbReference type="GO" id="GO:0043565">
    <property type="term" value="F:sequence-specific DNA binding"/>
    <property type="evidence" value="ECO:0007669"/>
    <property type="project" value="InterPro"/>
</dbReference>
<evidence type="ECO:0000256" key="2">
    <source>
        <dbReference type="ARBA" id="ARBA00023125"/>
    </source>
</evidence>
<keyword evidence="3" id="KW-0804">Transcription</keyword>
<dbReference type="SUPFAM" id="SSF46689">
    <property type="entry name" value="Homeodomain-like"/>
    <property type="match status" value="2"/>
</dbReference>
<dbReference type="GO" id="GO:0003700">
    <property type="term" value="F:DNA-binding transcription factor activity"/>
    <property type="evidence" value="ECO:0007669"/>
    <property type="project" value="InterPro"/>
</dbReference>
<organism evidence="5 6">
    <name type="scientific">Pelagicoccus mobilis</name>
    <dbReference type="NCBI Taxonomy" id="415221"/>
    <lineage>
        <taxon>Bacteria</taxon>
        <taxon>Pseudomonadati</taxon>
        <taxon>Verrucomicrobiota</taxon>
        <taxon>Opitutia</taxon>
        <taxon>Puniceicoccales</taxon>
        <taxon>Pelagicoccaceae</taxon>
        <taxon>Pelagicoccus</taxon>
    </lineage>
</organism>
<evidence type="ECO:0000313" key="6">
    <source>
        <dbReference type="Proteomes" id="UP000617628"/>
    </source>
</evidence>
<dbReference type="Proteomes" id="UP000617628">
    <property type="component" value="Unassembled WGS sequence"/>
</dbReference>
<dbReference type="SMART" id="SM00342">
    <property type="entry name" value="HTH_ARAC"/>
    <property type="match status" value="1"/>
</dbReference>
<comment type="caution">
    <text evidence="5">The sequence shown here is derived from an EMBL/GenBank/DDBJ whole genome shotgun (WGS) entry which is preliminary data.</text>
</comment>
<dbReference type="InterPro" id="IPR009057">
    <property type="entry name" value="Homeodomain-like_sf"/>
</dbReference>
<evidence type="ECO:0000259" key="4">
    <source>
        <dbReference type="PROSITE" id="PS01124"/>
    </source>
</evidence>
<accession>A0A934VRB9</accession>
<name>A0A934VRB9_9BACT</name>
<keyword evidence="6" id="KW-1185">Reference proteome</keyword>
<keyword evidence="1" id="KW-0805">Transcription regulation</keyword>
<gene>
    <name evidence="5" type="ORF">JIN87_11340</name>
</gene>
<feature type="domain" description="HTH araC/xylS-type" evidence="4">
    <location>
        <begin position="152"/>
        <end position="250"/>
    </location>
</feature>
<protein>
    <submittedName>
        <fullName evidence="5">Helix-turn-helix domain-containing protein</fullName>
    </submittedName>
</protein>
<dbReference type="RefSeq" id="WP_200355678.1">
    <property type="nucleotide sequence ID" value="NZ_JAENIL010000018.1"/>
</dbReference>
<sequence>MFVTEHTLIFVSKGAKVFRFPKSEVVVEAGKAIFLKRGCYLLCESVAQDYQYESISIFFNESTLQNFWLGLEMSDTDSTPISSENKEMVILDMSPALDAFRDTILNCFSYKGSFLEQLLTMKLQELLLLLLDTPIAPELKAFFGEIFDENRTDPEYVVSENMLTPLSLEDYARLSNRSLSSFKRAFKQKTGQTPGTWILENRLKHARMLVQATTKTVGEIGAESGFGNISSFIRSYRTRFGTTPAADRNSA</sequence>
<dbReference type="PROSITE" id="PS00041">
    <property type="entry name" value="HTH_ARAC_FAMILY_1"/>
    <property type="match status" value="1"/>
</dbReference>
<dbReference type="InterPro" id="IPR018062">
    <property type="entry name" value="HTH_AraC-typ_CS"/>
</dbReference>
<evidence type="ECO:0000256" key="1">
    <source>
        <dbReference type="ARBA" id="ARBA00023015"/>
    </source>
</evidence>
<dbReference type="EMBL" id="JAENIL010000018">
    <property type="protein sequence ID" value="MBK1877463.1"/>
    <property type="molecule type" value="Genomic_DNA"/>
</dbReference>
<dbReference type="PROSITE" id="PS01124">
    <property type="entry name" value="HTH_ARAC_FAMILY_2"/>
    <property type="match status" value="1"/>
</dbReference>
<dbReference type="Gene3D" id="1.10.10.60">
    <property type="entry name" value="Homeodomain-like"/>
    <property type="match status" value="1"/>
</dbReference>
<dbReference type="InterPro" id="IPR018060">
    <property type="entry name" value="HTH_AraC"/>
</dbReference>
<dbReference type="PANTHER" id="PTHR43280">
    <property type="entry name" value="ARAC-FAMILY TRANSCRIPTIONAL REGULATOR"/>
    <property type="match status" value="1"/>
</dbReference>
<dbReference type="Pfam" id="PF22200">
    <property type="entry name" value="ExsA_N"/>
    <property type="match status" value="1"/>
</dbReference>
<evidence type="ECO:0000256" key="3">
    <source>
        <dbReference type="ARBA" id="ARBA00023163"/>
    </source>
</evidence>